<feature type="non-terminal residue" evidence="2">
    <location>
        <position position="152"/>
    </location>
</feature>
<sequence>MFWSGATGGALLLAALLAGDGPAATSGTDDRRPPAGTVAETAPRFVETAWPFAMDQWGLGRAFRCSAADCGSEITIFVRPKIGFCNCTTGVADDEEMDRVGDVDLLAPRFAPAEAGRGVAVGEMPGWMRAYALAGRSDPAGTVLAVAFSAQC</sequence>
<dbReference type="RefSeq" id="WP_111359393.1">
    <property type="nucleotide sequence ID" value="NZ_NPEU01000374.1"/>
</dbReference>
<dbReference type="Proteomes" id="UP000248863">
    <property type="component" value="Unassembled WGS sequence"/>
</dbReference>
<protein>
    <submittedName>
        <fullName evidence="2">Uncharacterized protein</fullName>
    </submittedName>
</protein>
<feature type="chain" id="PRO_5016392815" evidence="1">
    <location>
        <begin position="24"/>
        <end position="152"/>
    </location>
</feature>
<proteinExistence type="predicted"/>
<keyword evidence="3" id="KW-1185">Reference proteome</keyword>
<accession>A0A327K761</accession>
<evidence type="ECO:0000256" key="1">
    <source>
        <dbReference type="SAM" id="SignalP"/>
    </source>
</evidence>
<reference evidence="2 3" key="1">
    <citation type="submission" date="2017-07" db="EMBL/GenBank/DDBJ databases">
        <title>Draft Genome Sequences of Select Purple Nonsulfur Bacteria.</title>
        <authorList>
            <person name="Lasarre B."/>
            <person name="Mckinlay J.B."/>
        </authorList>
    </citation>
    <scope>NUCLEOTIDE SEQUENCE [LARGE SCALE GENOMIC DNA]</scope>
    <source>
        <strain evidence="2 3">DSM 11907</strain>
    </source>
</reference>
<name>A0A327K761_9BRAD</name>
<evidence type="ECO:0000313" key="2">
    <source>
        <dbReference type="EMBL" id="RAI33232.1"/>
    </source>
</evidence>
<gene>
    <name evidence="2" type="ORF">CH338_22890</name>
</gene>
<organism evidence="2 3">
    <name type="scientific">Rhodoplanes elegans</name>
    <dbReference type="NCBI Taxonomy" id="29408"/>
    <lineage>
        <taxon>Bacteria</taxon>
        <taxon>Pseudomonadati</taxon>
        <taxon>Pseudomonadota</taxon>
        <taxon>Alphaproteobacteria</taxon>
        <taxon>Hyphomicrobiales</taxon>
        <taxon>Nitrobacteraceae</taxon>
        <taxon>Rhodoplanes</taxon>
    </lineage>
</organism>
<comment type="caution">
    <text evidence="2">The sequence shown here is derived from an EMBL/GenBank/DDBJ whole genome shotgun (WGS) entry which is preliminary data.</text>
</comment>
<dbReference type="OrthoDB" id="7375391at2"/>
<keyword evidence="1" id="KW-0732">Signal</keyword>
<feature type="signal peptide" evidence="1">
    <location>
        <begin position="1"/>
        <end position="23"/>
    </location>
</feature>
<evidence type="ECO:0000313" key="3">
    <source>
        <dbReference type="Proteomes" id="UP000248863"/>
    </source>
</evidence>
<dbReference type="AlphaFoldDB" id="A0A327K761"/>
<dbReference type="EMBL" id="NPEU01000374">
    <property type="protein sequence ID" value="RAI33232.1"/>
    <property type="molecule type" value="Genomic_DNA"/>
</dbReference>